<gene>
    <name evidence="1" type="ORF">Q5H94_11145</name>
</gene>
<dbReference type="Proteomes" id="UP001176468">
    <property type="component" value="Unassembled WGS sequence"/>
</dbReference>
<organism evidence="1 2">
    <name type="scientific">Sphingomonas immobilis</name>
    <dbReference type="NCBI Taxonomy" id="3063997"/>
    <lineage>
        <taxon>Bacteria</taxon>
        <taxon>Pseudomonadati</taxon>
        <taxon>Pseudomonadota</taxon>
        <taxon>Alphaproteobacteria</taxon>
        <taxon>Sphingomonadales</taxon>
        <taxon>Sphingomonadaceae</taxon>
        <taxon>Sphingomonas</taxon>
    </lineage>
</organism>
<evidence type="ECO:0000313" key="1">
    <source>
        <dbReference type="EMBL" id="MDO7842882.1"/>
    </source>
</evidence>
<comment type="caution">
    <text evidence="1">The sequence shown here is derived from an EMBL/GenBank/DDBJ whole genome shotgun (WGS) entry which is preliminary data.</text>
</comment>
<keyword evidence="2" id="KW-1185">Reference proteome</keyword>
<dbReference type="EMBL" id="JAUQSZ010000007">
    <property type="protein sequence ID" value="MDO7842882.1"/>
    <property type="molecule type" value="Genomic_DNA"/>
</dbReference>
<dbReference type="InterPro" id="IPR023346">
    <property type="entry name" value="Lysozyme-like_dom_sf"/>
</dbReference>
<proteinExistence type="predicted"/>
<name>A0ABT9A099_9SPHN</name>
<evidence type="ECO:0000313" key="2">
    <source>
        <dbReference type="Proteomes" id="UP001176468"/>
    </source>
</evidence>
<sequence>MAAATGVLVAAPAAGVPRDRAAEELLARCIARASIGKPWLSKTLWGLRDQEAGWVGAAVRNRNGSHDLGPLQINTWWVPRIASLLSRRKDHVRWWLQNDVCFNVDTASWIFRSALMTTKDYWKAVGLYHSPTGWRQERYAAAVARRLSLRFGPSIFARPDKP</sequence>
<accession>A0ABT9A099</accession>
<reference evidence="1" key="1">
    <citation type="submission" date="2023-07" db="EMBL/GenBank/DDBJ databases">
        <authorList>
            <person name="Kim M.K."/>
        </authorList>
    </citation>
    <scope>NUCLEOTIDE SEQUENCE</scope>
    <source>
        <strain evidence="1">CA1-15</strain>
    </source>
</reference>
<dbReference type="RefSeq" id="WP_304561344.1">
    <property type="nucleotide sequence ID" value="NZ_JAUQSZ010000007.1"/>
</dbReference>
<dbReference type="SUPFAM" id="SSF53955">
    <property type="entry name" value="Lysozyme-like"/>
    <property type="match status" value="1"/>
</dbReference>
<dbReference type="CDD" id="cd13400">
    <property type="entry name" value="LT_IagB-like"/>
    <property type="match status" value="1"/>
</dbReference>
<protein>
    <submittedName>
        <fullName evidence="1">Lytic transglycosylase domain-containing protein</fullName>
    </submittedName>
</protein>